<keyword evidence="2 6" id="KW-0456">Lyase</keyword>
<keyword evidence="2" id="KW-0028">Amino-acid biosynthesis</keyword>
<dbReference type="AlphaFoldDB" id="Q02AD7"/>
<dbReference type="CDD" id="cd01743">
    <property type="entry name" value="GATase1_Anthranilate_Synthase"/>
    <property type="match status" value="1"/>
</dbReference>
<dbReference type="NCBIfam" id="NF010081">
    <property type="entry name" value="PRK13566.1"/>
    <property type="match status" value="1"/>
</dbReference>
<dbReference type="eggNOG" id="COG0147">
    <property type="taxonomic scope" value="Bacteria"/>
</dbReference>
<dbReference type="Gene3D" id="3.60.120.10">
    <property type="entry name" value="Anthranilate synthase"/>
    <property type="match status" value="1"/>
</dbReference>
<dbReference type="GO" id="GO:0004049">
    <property type="term" value="F:anthranilate synthase activity"/>
    <property type="evidence" value="ECO:0007669"/>
    <property type="project" value="UniProtKB-UniRule"/>
</dbReference>
<dbReference type="Gene3D" id="3.40.50.880">
    <property type="match status" value="1"/>
</dbReference>
<keyword evidence="1" id="KW-0315">Glutamine amidotransferase</keyword>
<dbReference type="InterPro" id="IPR006221">
    <property type="entry name" value="TrpG/PapA_dom"/>
</dbReference>
<dbReference type="NCBIfam" id="TIGR00566">
    <property type="entry name" value="trpG_papA"/>
    <property type="match status" value="1"/>
</dbReference>
<dbReference type="OrthoDB" id="9803598at2"/>
<proteinExistence type="predicted"/>
<comment type="pathway">
    <text evidence="2">Amino-acid biosynthesis; L-tryptophan biosynthesis; L-tryptophan from chorismate: step 1/5.</text>
</comment>
<dbReference type="Pfam" id="PF00425">
    <property type="entry name" value="Chorismate_bind"/>
    <property type="match status" value="1"/>
</dbReference>
<dbReference type="STRING" id="234267.Acid_0987"/>
<dbReference type="InterPro" id="IPR017926">
    <property type="entry name" value="GATASE"/>
</dbReference>
<dbReference type="HOGENOM" id="CLU_006493_3_0_0"/>
<accession>Q02AD7</accession>
<sequence length="723" mass="80164" precursor="true">MREYRYTTPHGIQVTRTVSKTNFRKGLTHLLSDLDQHRGIYLSSGYEYPGRYSRWDIASTCPPLEIIAYDRRFELRPLNQRGREILRLFHPLLAKLPHWDAFDYEGEMLAGRLKPLAALFSEEERSKQPSAFSILRALIEEFRGEENSRLGLVGAFGYDLLFQFEPIERKLPRHGHKDLHLFLCDDIWYMDRKKEQVERFQYEFQGEGASTVGLPREGELVPPPAPAPAGPITSDHTPEEYMANVEKVREGMRRGDYYEVVLRQTFRTPFSGKASELFRRVQTASPSPYEFLLQFGEEQLVGASPEMFVRVEGARVETCPISGTAQRTGDPLRDADNIRELLVSTKEESELTMCTDVDRNDKSRVCEPGTVKVIGRRLIESYAGVFHTVDHVEGILQEGFDALDAFLSHMWAVTVIGAPKKAAAQTVEALERNARGWYGGAVGMISLGGDINTGILIRTTYLRDGVASYPVGATLLFDSVPVMEERETRLKATGFFRTLGTPEAKAAAGALEHAAGGAGARLLLVDNDDCFIHTLANYARQTGAEVVTYRAGFPPEFIAQVAPNLILISPGPGRPADFGVPDVVKTAVRLGVPVFGVCLGLQGIVEAFGGELGVLDYPMHGKPSTVRNRGVGVFQGLPAEFQVGRYHSLFARRETFPSCLEITAETEDGVIMGVRHRELPVEAVQFHPESILTAGGDHGLRLMANAMRLAKAAAAVQVRNVDR</sequence>
<gene>
    <name evidence="6" type="ordered locus">Acid_0987</name>
</gene>
<dbReference type="eggNOG" id="COG0512">
    <property type="taxonomic scope" value="Bacteria"/>
</dbReference>
<dbReference type="UniPathway" id="UPA00035">
    <property type="reaction ID" value="UER00040"/>
</dbReference>
<protein>
    <recommendedName>
        <fullName evidence="2">Anthranilate synthase</fullName>
        <ecNumber evidence="2">4.1.3.27</ecNumber>
    </recommendedName>
</protein>
<dbReference type="InterPro" id="IPR010112">
    <property type="entry name" value="TrpE-G_bact"/>
</dbReference>
<evidence type="ECO:0000259" key="5">
    <source>
        <dbReference type="Pfam" id="PF04715"/>
    </source>
</evidence>
<comment type="catalytic activity">
    <reaction evidence="2">
        <text>chorismate + L-glutamine = anthranilate + pyruvate + L-glutamate + H(+)</text>
        <dbReference type="Rhea" id="RHEA:21732"/>
        <dbReference type="ChEBI" id="CHEBI:15361"/>
        <dbReference type="ChEBI" id="CHEBI:15378"/>
        <dbReference type="ChEBI" id="CHEBI:16567"/>
        <dbReference type="ChEBI" id="CHEBI:29748"/>
        <dbReference type="ChEBI" id="CHEBI:29985"/>
        <dbReference type="ChEBI" id="CHEBI:58359"/>
        <dbReference type="EC" id="4.1.3.27"/>
    </reaction>
</comment>
<dbReference type="InParanoid" id="Q02AD7"/>
<dbReference type="EC" id="4.1.3.27" evidence="2"/>
<name>Q02AD7_SOLUE</name>
<dbReference type="InterPro" id="IPR006805">
    <property type="entry name" value="Anth_synth_I_N"/>
</dbReference>
<dbReference type="PRINTS" id="PR00096">
    <property type="entry name" value="GATASE"/>
</dbReference>
<dbReference type="InterPro" id="IPR015890">
    <property type="entry name" value="Chorismate_C"/>
</dbReference>
<dbReference type="PANTHER" id="PTHR11236">
    <property type="entry name" value="AMINOBENZOATE/ANTHRANILATE SYNTHASE"/>
    <property type="match status" value="1"/>
</dbReference>
<dbReference type="Pfam" id="PF04715">
    <property type="entry name" value="Anth_synt_I_N"/>
    <property type="match status" value="1"/>
</dbReference>
<reference evidence="6" key="1">
    <citation type="submission" date="2006-10" db="EMBL/GenBank/DDBJ databases">
        <title>Complete sequence of Solibacter usitatus Ellin6076.</title>
        <authorList>
            <consortium name="US DOE Joint Genome Institute"/>
            <person name="Copeland A."/>
            <person name="Lucas S."/>
            <person name="Lapidus A."/>
            <person name="Barry K."/>
            <person name="Detter J.C."/>
            <person name="Glavina del Rio T."/>
            <person name="Hammon N."/>
            <person name="Israni S."/>
            <person name="Dalin E."/>
            <person name="Tice H."/>
            <person name="Pitluck S."/>
            <person name="Thompson L.S."/>
            <person name="Brettin T."/>
            <person name="Bruce D."/>
            <person name="Han C."/>
            <person name="Tapia R."/>
            <person name="Gilna P."/>
            <person name="Schmutz J."/>
            <person name="Larimer F."/>
            <person name="Land M."/>
            <person name="Hauser L."/>
            <person name="Kyrpides N."/>
            <person name="Mikhailova N."/>
            <person name="Janssen P.H."/>
            <person name="Kuske C.R."/>
            <person name="Richardson P."/>
        </authorList>
    </citation>
    <scope>NUCLEOTIDE SEQUENCE</scope>
    <source>
        <strain evidence="6">Ellin6076</strain>
    </source>
</reference>
<dbReference type="PANTHER" id="PTHR11236:SF9">
    <property type="entry name" value="ANTHRANILATE SYNTHASE COMPONENT 1"/>
    <property type="match status" value="1"/>
</dbReference>
<dbReference type="FunCoup" id="Q02AD7">
    <property type="interactions" value="424"/>
</dbReference>
<dbReference type="EMBL" id="CP000473">
    <property type="protein sequence ID" value="ABJ81985.1"/>
    <property type="molecule type" value="Genomic_DNA"/>
</dbReference>
<feature type="domain" description="Chorismate-utilising enzyme C-terminal" evidence="4">
    <location>
        <begin position="238"/>
        <end position="491"/>
    </location>
</feature>
<dbReference type="PROSITE" id="PS51273">
    <property type="entry name" value="GATASE_TYPE_1"/>
    <property type="match status" value="1"/>
</dbReference>
<dbReference type="InterPro" id="IPR019999">
    <property type="entry name" value="Anth_synth_I-like"/>
</dbReference>
<evidence type="ECO:0000256" key="1">
    <source>
        <dbReference type="ARBA" id="ARBA00022962"/>
    </source>
</evidence>
<evidence type="ECO:0000259" key="4">
    <source>
        <dbReference type="Pfam" id="PF00425"/>
    </source>
</evidence>
<keyword evidence="2" id="KW-0057">Aromatic amino acid biosynthesis</keyword>
<dbReference type="NCBIfam" id="TIGR01815">
    <property type="entry name" value="TrpE-clade3"/>
    <property type="match status" value="1"/>
</dbReference>
<dbReference type="SUPFAM" id="SSF52317">
    <property type="entry name" value="Class I glutamine amidotransferase-like"/>
    <property type="match status" value="1"/>
</dbReference>
<dbReference type="KEGG" id="sus:Acid_0987"/>
<evidence type="ECO:0000313" key="6">
    <source>
        <dbReference type="EMBL" id="ABJ81985.1"/>
    </source>
</evidence>
<keyword evidence="2" id="KW-0822">Tryptophan biosynthesis</keyword>
<dbReference type="PIRSF" id="PIRSF036934">
    <property type="entry name" value="TrpE-G"/>
    <property type="match status" value="1"/>
</dbReference>
<dbReference type="InterPro" id="IPR029062">
    <property type="entry name" value="Class_I_gatase-like"/>
</dbReference>
<organism evidence="6">
    <name type="scientific">Solibacter usitatus (strain Ellin6076)</name>
    <dbReference type="NCBI Taxonomy" id="234267"/>
    <lineage>
        <taxon>Bacteria</taxon>
        <taxon>Pseudomonadati</taxon>
        <taxon>Acidobacteriota</taxon>
        <taxon>Terriglobia</taxon>
        <taxon>Bryobacterales</taxon>
        <taxon>Solibacteraceae</taxon>
        <taxon>Candidatus Solibacter</taxon>
    </lineage>
</organism>
<dbReference type="PRINTS" id="PR00097">
    <property type="entry name" value="ANTSNTHASEII"/>
</dbReference>
<dbReference type="Pfam" id="PF00117">
    <property type="entry name" value="GATase"/>
    <property type="match status" value="1"/>
</dbReference>
<dbReference type="SUPFAM" id="SSF56322">
    <property type="entry name" value="ADC synthase"/>
    <property type="match status" value="1"/>
</dbReference>
<feature type="domain" description="Anthranilate synthase component I N-terminal" evidence="5">
    <location>
        <begin position="39"/>
        <end position="197"/>
    </location>
</feature>
<dbReference type="GO" id="GO:0000162">
    <property type="term" value="P:L-tryptophan biosynthetic process"/>
    <property type="evidence" value="ECO:0007669"/>
    <property type="project" value="UniProtKB-UniRule"/>
</dbReference>
<evidence type="ECO:0000256" key="2">
    <source>
        <dbReference type="PIRNR" id="PIRNR036934"/>
    </source>
</evidence>
<evidence type="ECO:0000259" key="3">
    <source>
        <dbReference type="Pfam" id="PF00117"/>
    </source>
</evidence>
<dbReference type="InterPro" id="IPR005801">
    <property type="entry name" value="ADC_synthase"/>
</dbReference>
<feature type="domain" description="Glutamine amidotransferase" evidence="3">
    <location>
        <begin position="523"/>
        <end position="701"/>
    </location>
</feature>